<proteinExistence type="predicted"/>
<reference evidence="2 3" key="1">
    <citation type="submission" date="2016-04" db="EMBL/GenBank/DDBJ databases">
        <authorList>
            <person name="Chen L."/>
            <person name="Zhuang W."/>
            <person name="Wang G."/>
        </authorList>
    </citation>
    <scope>NUCLEOTIDE SEQUENCE [LARGE SCALE GENOMIC DNA]</scope>
    <source>
        <strain evidence="3">GR20</strain>
    </source>
</reference>
<dbReference type="Proteomes" id="UP000192277">
    <property type="component" value="Unassembled WGS sequence"/>
</dbReference>
<evidence type="ECO:0000259" key="1">
    <source>
        <dbReference type="SMART" id="SM00400"/>
    </source>
</evidence>
<keyword evidence="3" id="KW-1185">Reference proteome</keyword>
<feature type="domain" description="Zinc finger CHC2-type" evidence="1">
    <location>
        <begin position="32"/>
        <end position="85"/>
    </location>
</feature>
<dbReference type="RefSeq" id="WP_014219625.1">
    <property type="nucleotide sequence ID" value="NZ_LWBO01000028.1"/>
</dbReference>
<sequence length="304" mass="34721">MNIEQANKIPIAEILDKINCKPKRISGYDNYYLAPWRHEKTASLHVNTLKNIWYDHGIGEGGDVVRLICKYLESSGVDYTVSDALRWVKNMCGFASVIQSVQNADTPVYESKLKIVNAQDIERPALIRYLESRGIPMSVAKQYLQQVDVYNRERNKSIYALGFKNDKGGYELRNKYFKGSTAPKYITFVRGEGGTSAKPDGIHLFEGWPDYLTAIIHQRNGQKFTEDTIVLNSLANLKKATPYIKGYGYRTAYTWMHNDDPGKAATISLDNFFKTEEDLVHKPMNEIYAPYKDMNAWHIVKLGL</sequence>
<dbReference type="EMBL" id="LWBO01000028">
    <property type="protein sequence ID" value="OQP44263.1"/>
    <property type="molecule type" value="Genomic_DNA"/>
</dbReference>
<organism evidence="2 3">
    <name type="scientific">Niastella koreensis</name>
    <dbReference type="NCBI Taxonomy" id="354356"/>
    <lineage>
        <taxon>Bacteria</taxon>
        <taxon>Pseudomonadati</taxon>
        <taxon>Bacteroidota</taxon>
        <taxon>Chitinophagia</taxon>
        <taxon>Chitinophagales</taxon>
        <taxon>Chitinophagaceae</taxon>
        <taxon>Niastella</taxon>
    </lineage>
</organism>
<dbReference type="SUPFAM" id="SSF57783">
    <property type="entry name" value="Zinc beta-ribbon"/>
    <property type="match status" value="1"/>
</dbReference>
<evidence type="ECO:0000313" key="3">
    <source>
        <dbReference type="Proteomes" id="UP000192277"/>
    </source>
</evidence>
<dbReference type="SMART" id="SM00400">
    <property type="entry name" value="ZnF_CHCC"/>
    <property type="match status" value="1"/>
</dbReference>
<gene>
    <name evidence="2" type="ORF">A4D02_35375</name>
</gene>
<protein>
    <recommendedName>
        <fullName evidence="1">Zinc finger CHC2-type domain-containing protein</fullName>
    </recommendedName>
</protein>
<evidence type="ECO:0000313" key="2">
    <source>
        <dbReference type="EMBL" id="OQP44263.1"/>
    </source>
</evidence>
<accession>A0ABX3NRY1</accession>
<comment type="caution">
    <text evidence="2">The sequence shown here is derived from an EMBL/GenBank/DDBJ whole genome shotgun (WGS) entry which is preliminary data.</text>
</comment>
<name>A0ABX3NRY1_9BACT</name>
<dbReference type="Pfam" id="PF01807">
    <property type="entry name" value="Zn_ribbon_DnaG"/>
    <property type="match status" value="1"/>
</dbReference>
<dbReference type="Gene3D" id="3.90.580.10">
    <property type="entry name" value="Zinc finger, CHC2-type domain"/>
    <property type="match status" value="1"/>
</dbReference>
<dbReference type="InterPro" id="IPR036977">
    <property type="entry name" value="DNA_primase_Znf_CHC2"/>
</dbReference>
<dbReference type="InterPro" id="IPR002694">
    <property type="entry name" value="Znf_CHC2"/>
</dbReference>